<feature type="transmembrane region" description="Helical" evidence="2">
    <location>
        <begin position="260"/>
        <end position="277"/>
    </location>
</feature>
<feature type="transmembrane region" description="Helical" evidence="2">
    <location>
        <begin position="231"/>
        <end position="254"/>
    </location>
</feature>
<feature type="region of interest" description="Disordered" evidence="1">
    <location>
        <begin position="28"/>
        <end position="64"/>
    </location>
</feature>
<evidence type="ECO:0000256" key="2">
    <source>
        <dbReference type="SAM" id="Phobius"/>
    </source>
</evidence>
<name>A0ABU3NIU9_9CHLR</name>
<dbReference type="Proteomes" id="UP001254165">
    <property type="component" value="Unassembled WGS sequence"/>
</dbReference>
<accession>A0ABU3NIU9</accession>
<feature type="compositionally biased region" description="Low complexity" evidence="1">
    <location>
        <begin position="37"/>
        <end position="56"/>
    </location>
</feature>
<organism evidence="3 4">
    <name type="scientific">Thermanaerothrix solaris</name>
    <dbReference type="NCBI Taxonomy" id="3058434"/>
    <lineage>
        <taxon>Bacteria</taxon>
        <taxon>Bacillati</taxon>
        <taxon>Chloroflexota</taxon>
        <taxon>Anaerolineae</taxon>
        <taxon>Anaerolineales</taxon>
        <taxon>Anaerolineaceae</taxon>
        <taxon>Thermanaerothrix</taxon>
    </lineage>
</organism>
<evidence type="ECO:0000256" key="1">
    <source>
        <dbReference type="SAM" id="MobiDB-lite"/>
    </source>
</evidence>
<feature type="transmembrane region" description="Helical" evidence="2">
    <location>
        <begin position="187"/>
        <end position="210"/>
    </location>
</feature>
<comment type="caution">
    <text evidence="3">The sequence shown here is derived from an EMBL/GenBank/DDBJ whole genome shotgun (WGS) entry which is preliminary data.</text>
</comment>
<evidence type="ECO:0000313" key="4">
    <source>
        <dbReference type="Proteomes" id="UP001254165"/>
    </source>
</evidence>
<proteinExistence type="predicted"/>
<keyword evidence="2" id="KW-0812">Transmembrane</keyword>
<gene>
    <name evidence="3" type="ORF">QYE77_00760</name>
</gene>
<reference evidence="3 4" key="1">
    <citation type="submission" date="2023-07" db="EMBL/GenBank/DDBJ databases">
        <title>Novel species of Thermanaerothrix with wide hydrolytic capabilities.</title>
        <authorList>
            <person name="Zayulina K.S."/>
            <person name="Podosokorskaya O.A."/>
            <person name="Elcheninov A.G."/>
        </authorList>
    </citation>
    <scope>NUCLEOTIDE SEQUENCE [LARGE SCALE GENOMIC DNA]</scope>
    <source>
        <strain evidence="3 4">4228-RoL</strain>
    </source>
</reference>
<evidence type="ECO:0000313" key="3">
    <source>
        <dbReference type="EMBL" id="MDT8896780.1"/>
    </source>
</evidence>
<sequence>MSDQEAKSNTAAAEGIVNIVSGAVMDPVTSEENPIGSVASEAANSNPPATPAPHSSLGESSTAEESERQAAFPHIFSQRVEKVRLKIKTELNNAGKAMAYLNLLEQAQNLVSQGSSYYEEAERLLSEVEYHLAFRERMARASRRVGIPLFFYEVIWFIILIWILIQINTVPTYEIIRNSSPITEVNLVHLLSSLIWGGLGGVVGALYALWKHIAKEQDFDPQYALWYLTNPVLGVMLGGFIFLVIQAGFFSLTAGVEPGLNIRSAFVIYVLAWISGFKQNVVYEIVRRILDVFRVETSPTSSGASAETGTER</sequence>
<protein>
    <submittedName>
        <fullName evidence="3">Uncharacterized protein</fullName>
    </submittedName>
</protein>
<keyword evidence="2" id="KW-1133">Transmembrane helix</keyword>
<dbReference type="EMBL" id="JAUHMF010000001">
    <property type="protein sequence ID" value="MDT8896780.1"/>
    <property type="molecule type" value="Genomic_DNA"/>
</dbReference>
<keyword evidence="4" id="KW-1185">Reference proteome</keyword>
<keyword evidence="2" id="KW-0472">Membrane</keyword>
<dbReference type="RefSeq" id="WP_315623304.1">
    <property type="nucleotide sequence ID" value="NZ_JAUHMF010000001.1"/>
</dbReference>
<feature type="transmembrane region" description="Helical" evidence="2">
    <location>
        <begin position="145"/>
        <end position="167"/>
    </location>
</feature>